<feature type="repeat" description="ANK" evidence="8">
    <location>
        <begin position="377"/>
        <end position="409"/>
    </location>
</feature>
<keyword evidence="4 11" id="KW-1133">Transmembrane helix</keyword>
<dbReference type="PANTHER" id="PTHR10117">
    <property type="entry name" value="TRANSIENT RECEPTOR POTENTIAL CHANNEL"/>
    <property type="match status" value="1"/>
</dbReference>
<evidence type="ECO:0000256" key="7">
    <source>
        <dbReference type="ARBA" id="ARBA00023303"/>
    </source>
</evidence>
<feature type="repeat" description="ANK" evidence="8">
    <location>
        <begin position="534"/>
        <end position="569"/>
    </location>
</feature>
<keyword evidence="6 11" id="KW-0472">Membrane</keyword>
<dbReference type="PROSITE" id="PS50088">
    <property type="entry name" value="ANK_REPEAT"/>
    <property type="match status" value="7"/>
</dbReference>
<dbReference type="PANTHER" id="PTHR10117:SF54">
    <property type="entry name" value="TRANSIENT RECEPTOR POTENTIAL-GAMMA PROTEIN"/>
    <property type="match status" value="1"/>
</dbReference>
<keyword evidence="5" id="KW-0406">Ion transport</keyword>
<dbReference type="InterPro" id="IPR002153">
    <property type="entry name" value="TRPC_channel"/>
</dbReference>
<evidence type="ECO:0000256" key="3">
    <source>
        <dbReference type="ARBA" id="ARBA00022692"/>
    </source>
</evidence>
<evidence type="ECO:0000313" key="13">
    <source>
        <dbReference type="Proteomes" id="UP000694865"/>
    </source>
</evidence>
<feature type="compositionally biased region" description="Low complexity" evidence="10">
    <location>
        <begin position="1143"/>
        <end position="1163"/>
    </location>
</feature>
<feature type="compositionally biased region" description="Polar residues" evidence="10">
    <location>
        <begin position="28"/>
        <end position="39"/>
    </location>
</feature>
<feature type="transmembrane region" description="Helical" evidence="11">
    <location>
        <begin position="933"/>
        <end position="956"/>
    </location>
</feature>
<feature type="region of interest" description="Disordered" evidence="10">
    <location>
        <begin position="1"/>
        <end position="46"/>
    </location>
</feature>
<evidence type="ECO:0000256" key="11">
    <source>
        <dbReference type="SAM" id="Phobius"/>
    </source>
</evidence>
<dbReference type="Pfam" id="PF12796">
    <property type="entry name" value="Ank_2"/>
    <property type="match status" value="3"/>
</dbReference>
<feature type="repeat" description="ANK" evidence="8">
    <location>
        <begin position="307"/>
        <end position="339"/>
    </location>
</feature>
<feature type="repeat" description="ANK" evidence="8">
    <location>
        <begin position="641"/>
        <end position="673"/>
    </location>
</feature>
<keyword evidence="7" id="KW-0407">Ion channel</keyword>
<evidence type="ECO:0000256" key="10">
    <source>
        <dbReference type="SAM" id="MobiDB-lite"/>
    </source>
</evidence>
<feature type="domain" description="Ion transport" evidence="12">
    <location>
        <begin position="894"/>
        <end position="1058"/>
    </location>
</feature>
<evidence type="ECO:0000256" key="8">
    <source>
        <dbReference type="PROSITE-ProRule" id="PRU00023"/>
    </source>
</evidence>
<dbReference type="PROSITE" id="PS50297">
    <property type="entry name" value="ANK_REP_REGION"/>
    <property type="match status" value="7"/>
</dbReference>
<proteinExistence type="predicted"/>
<feature type="transmembrane region" description="Helical" evidence="11">
    <location>
        <begin position="886"/>
        <end position="913"/>
    </location>
</feature>
<feature type="repeat" description="ANK" evidence="8">
    <location>
        <begin position="712"/>
        <end position="744"/>
    </location>
</feature>
<accession>A0ABM0ML07</accession>
<dbReference type="PRINTS" id="PR01415">
    <property type="entry name" value="ANKYRIN"/>
</dbReference>
<reference evidence="14" key="1">
    <citation type="submission" date="2025-08" db="UniProtKB">
        <authorList>
            <consortium name="RefSeq"/>
        </authorList>
    </citation>
    <scope>IDENTIFICATION</scope>
    <source>
        <tissue evidence="14">Testes</tissue>
    </source>
</reference>
<feature type="coiled-coil region" evidence="9">
    <location>
        <begin position="112"/>
        <end position="139"/>
    </location>
</feature>
<keyword evidence="3 11" id="KW-0812">Transmembrane</keyword>
<evidence type="ECO:0000256" key="6">
    <source>
        <dbReference type="ARBA" id="ARBA00023136"/>
    </source>
</evidence>
<dbReference type="Pfam" id="PF00520">
    <property type="entry name" value="Ion_trans"/>
    <property type="match status" value="1"/>
</dbReference>
<feature type="compositionally biased region" description="Basic and acidic residues" evidence="10">
    <location>
        <begin position="1164"/>
        <end position="1173"/>
    </location>
</feature>
<keyword evidence="2" id="KW-0813">Transport</keyword>
<dbReference type="InterPro" id="IPR005821">
    <property type="entry name" value="Ion_trans_dom"/>
</dbReference>
<keyword evidence="8" id="KW-0040">ANK repeat</keyword>
<feature type="transmembrane region" description="Helical" evidence="11">
    <location>
        <begin position="1022"/>
        <end position="1044"/>
    </location>
</feature>
<keyword evidence="13" id="KW-1185">Reference proteome</keyword>
<feature type="repeat" description="ANK" evidence="8">
    <location>
        <begin position="570"/>
        <end position="602"/>
    </location>
</feature>
<feature type="repeat" description="ANK" evidence="8">
    <location>
        <begin position="343"/>
        <end position="370"/>
    </location>
</feature>
<dbReference type="SUPFAM" id="SSF48403">
    <property type="entry name" value="Ankyrin repeat"/>
    <property type="match status" value="2"/>
</dbReference>
<dbReference type="Proteomes" id="UP000694865">
    <property type="component" value="Unplaced"/>
</dbReference>
<dbReference type="Gene3D" id="1.25.40.20">
    <property type="entry name" value="Ankyrin repeat-containing domain"/>
    <property type="match status" value="4"/>
</dbReference>
<evidence type="ECO:0000256" key="1">
    <source>
        <dbReference type="ARBA" id="ARBA00004141"/>
    </source>
</evidence>
<dbReference type="Gene3D" id="1.10.287.70">
    <property type="match status" value="1"/>
</dbReference>
<evidence type="ECO:0000259" key="12">
    <source>
        <dbReference type="Pfam" id="PF00520"/>
    </source>
</evidence>
<evidence type="ECO:0000256" key="5">
    <source>
        <dbReference type="ARBA" id="ARBA00023065"/>
    </source>
</evidence>
<dbReference type="RefSeq" id="XP_006820698.1">
    <property type="nucleotide sequence ID" value="XM_006820635.1"/>
</dbReference>
<feature type="region of interest" description="Disordered" evidence="10">
    <location>
        <begin position="1129"/>
        <end position="1173"/>
    </location>
</feature>
<dbReference type="InterPro" id="IPR002110">
    <property type="entry name" value="Ankyrin_rpt"/>
</dbReference>
<evidence type="ECO:0000256" key="4">
    <source>
        <dbReference type="ARBA" id="ARBA00022989"/>
    </source>
</evidence>
<evidence type="ECO:0000256" key="9">
    <source>
        <dbReference type="SAM" id="Coils"/>
    </source>
</evidence>
<protein>
    <submittedName>
        <fullName evidence="14">Uncharacterized protein LOC102803898</fullName>
    </submittedName>
</protein>
<evidence type="ECO:0000256" key="2">
    <source>
        <dbReference type="ARBA" id="ARBA00022448"/>
    </source>
</evidence>
<dbReference type="PRINTS" id="PR01097">
    <property type="entry name" value="TRNSRECEPTRP"/>
</dbReference>
<dbReference type="Pfam" id="PF00023">
    <property type="entry name" value="Ank"/>
    <property type="match status" value="1"/>
</dbReference>
<sequence length="1268" mass="143159">MRNVERFSLGSPNPVRNRHHDPHPNAHRNPQYNPNSHYNPNPRYNPLSKLYTYSSSQKQIEKLRNEFFTAAQELDLNGIRKCLERNLDVNVTNELKENALHLALHTIHKRSRRKKQAELKRYNRRLQDQEEENEDGAVLDDCDAQSTDEAAFTRYLIEAGLDINKHDCYGNTCVHIASDDRLLHVLDVMYAIANPDINKRSTTNRRPIDDAALLRHLETLKRHVSHLDKNSNNQFQITLSKKPTLHSRNSLGQFQDRQYRKSSILHKNSSFMKPQKGILKTWSSNEDAVVGGIMSELQSVLDDCDEDGMTVLHYAVLGGNTEIVAHLLENGADPLLYTTQGDYQKTPLHLAALHGNTEVAKLLIDKNSKLLDIPDELGNTALHTAVFKDMYDMVEILLSKGASIKVKNHGSRTPLDEAYLIEPVNQDIIDLILNNRKKKKKEPQTKSKDPTMAKKEAGLLFSKIGDIKDIGGKFRKAIDRDKAKDDINTHVYEDKYLELDNLSKEFLEAAAAANTGVIKSYLKQGVQPGVQNRDGETALHLLITQGHPDIGSLINMILDAGPALNCTTNRGETALHYAANRGSSVSLRILLDRGSDPNVQDLRGQTALFKVSAEKLSIPDTISCAKILIKYKANVNTANKQGLTPLHIASKYGKQSLMKLLIDSGADVSLVDSQNRTALHHIFRMSHDSDADQIDILVPLHGSPAINIRDKSGDTPLHMAARSQRPLTMIALLEKGADPNLVSSRVPKQRALEILYQDFLVNKNEDHEITNDFSIAEQIGEPELILRSPSPILTAMNYSKIFSQIAESKDDCSTYAGLSVACEELAVDLLQTCHNMDDARIILQQKDYLVFKTASQDQHKKFIALCYTIYKDWSITNEEYNTSEQWIIIILMAADIIFALNTLIIFGRLLTYFQVSPLLGPLQLSLFRMATDVLLVLVILGIVMFAFAASMTKVYLVGYYSVPPNLNATEREKLMNPDIEGVPPLIPDTVSNMGSSLVSLYWSLYGLLDVEDFESSYYVSNAFGKILLGLYLVLAVIVLLNMLIAKISNTYANIQENSRLEWNYARANLIIEYQESQDLPIPFNFIQTIIRGVVNLFSRCCRCLCRKQVVEVEADKNVDQAVETNPKIDIKETAEGSTPHPDTVSNTNVGNNKVVKGSGNGSSSKKDKDKERDLAEQLEQHEVDRILEYIRSDYLKKQEEMMRYSLKELHNKMRGKINTLEEQVTLMWNEINAWKTDTDDRMQSMHKNFAGAQEILRKYLRQRFVDRV</sequence>
<dbReference type="InterPro" id="IPR036770">
    <property type="entry name" value="Ankyrin_rpt-contain_sf"/>
</dbReference>
<evidence type="ECO:0000313" key="14">
    <source>
        <dbReference type="RefSeq" id="XP_006820698.1"/>
    </source>
</evidence>
<comment type="subcellular location">
    <subcellularLocation>
        <location evidence="1">Membrane</location>
        <topology evidence="1">Multi-pass membrane protein</topology>
    </subcellularLocation>
</comment>
<organism evidence="13 14">
    <name type="scientific">Saccoglossus kowalevskii</name>
    <name type="common">Acorn worm</name>
    <dbReference type="NCBI Taxonomy" id="10224"/>
    <lineage>
        <taxon>Eukaryota</taxon>
        <taxon>Metazoa</taxon>
        <taxon>Hemichordata</taxon>
        <taxon>Enteropneusta</taxon>
        <taxon>Harrimaniidae</taxon>
        <taxon>Saccoglossus</taxon>
    </lineage>
</organism>
<dbReference type="GeneID" id="102803898"/>
<dbReference type="SMART" id="SM00248">
    <property type="entry name" value="ANK"/>
    <property type="match status" value="12"/>
</dbReference>
<keyword evidence="9" id="KW-0175">Coiled coil</keyword>
<gene>
    <name evidence="14" type="primary">LOC102803898</name>
</gene>
<name>A0ABM0ML07_SACKO</name>